<dbReference type="GO" id="GO:0016082">
    <property type="term" value="P:synaptic vesicle priming"/>
    <property type="evidence" value="ECO:0007669"/>
    <property type="project" value="TreeGrafter"/>
</dbReference>
<dbReference type="GO" id="GO:0030672">
    <property type="term" value="C:synaptic vesicle membrane"/>
    <property type="evidence" value="ECO:0007669"/>
    <property type="project" value="TreeGrafter"/>
</dbReference>
<feature type="compositionally biased region" description="Acidic residues" evidence="6">
    <location>
        <begin position="68"/>
        <end position="93"/>
    </location>
</feature>
<dbReference type="InterPro" id="IPR000008">
    <property type="entry name" value="C2_dom"/>
</dbReference>
<keyword evidence="5" id="KW-0106">Calcium</keyword>
<dbReference type="GO" id="GO:0019992">
    <property type="term" value="F:diacylglycerol binding"/>
    <property type="evidence" value="ECO:0007669"/>
    <property type="project" value="InterPro"/>
</dbReference>
<feature type="domain" description="MHD1" evidence="9">
    <location>
        <begin position="1323"/>
        <end position="1466"/>
    </location>
</feature>
<protein>
    <submittedName>
        <fullName evidence="11">Uncharacterized protein</fullName>
    </submittedName>
</protein>
<reference evidence="11" key="1">
    <citation type="submission" date="2020-06" db="EMBL/GenBank/DDBJ databases">
        <authorList>
            <person name="Ji K."/>
            <person name="Li J."/>
        </authorList>
    </citation>
    <scope>NUCLEOTIDE SEQUENCE</scope>
    <source>
        <strain evidence="11">JKM2019</strain>
        <tissue evidence="11">Whole body</tissue>
    </source>
</reference>
<feature type="region of interest" description="Disordered" evidence="6">
    <location>
        <begin position="620"/>
        <end position="667"/>
    </location>
</feature>
<dbReference type="Gene3D" id="2.60.40.150">
    <property type="entry name" value="C2 domain"/>
    <property type="match status" value="2"/>
</dbReference>
<dbReference type="GO" id="GO:0005516">
    <property type="term" value="F:calmodulin binding"/>
    <property type="evidence" value="ECO:0007669"/>
    <property type="project" value="TreeGrafter"/>
</dbReference>
<keyword evidence="3" id="KW-0863">Zinc-finger</keyword>
<reference evidence="11" key="2">
    <citation type="journal article" date="2021" name="World Allergy Organ. J.">
        <title>Chromosome-level assembly of Dermatophagoides farinae genome and transcriptome reveals two novel allergens Der f 37 and Der f 39.</title>
        <authorList>
            <person name="Chen J."/>
            <person name="Cai Z."/>
            <person name="Fan D."/>
            <person name="Hu J."/>
            <person name="Hou Y."/>
            <person name="He Y."/>
            <person name="Zhang Z."/>
            <person name="Zhao Z."/>
            <person name="Gao P."/>
            <person name="Hu W."/>
            <person name="Sun J."/>
            <person name="Li J."/>
            <person name="Ji K."/>
        </authorList>
    </citation>
    <scope>NUCLEOTIDE SEQUENCE</scope>
    <source>
        <strain evidence="11">JKM2019</strain>
    </source>
</reference>
<evidence type="ECO:0000256" key="3">
    <source>
        <dbReference type="ARBA" id="ARBA00022771"/>
    </source>
</evidence>
<evidence type="ECO:0000256" key="4">
    <source>
        <dbReference type="ARBA" id="ARBA00022833"/>
    </source>
</evidence>
<feature type="domain" description="Phorbol-ester/DAG-type" evidence="8">
    <location>
        <begin position="801"/>
        <end position="851"/>
    </location>
</feature>
<organism evidence="11">
    <name type="scientific">Dermatophagoides farinae</name>
    <name type="common">American house dust mite</name>
    <dbReference type="NCBI Taxonomy" id="6954"/>
    <lineage>
        <taxon>Eukaryota</taxon>
        <taxon>Metazoa</taxon>
        <taxon>Ecdysozoa</taxon>
        <taxon>Arthropoda</taxon>
        <taxon>Chelicerata</taxon>
        <taxon>Arachnida</taxon>
        <taxon>Acari</taxon>
        <taxon>Acariformes</taxon>
        <taxon>Sarcoptiformes</taxon>
        <taxon>Astigmata</taxon>
        <taxon>Psoroptidia</taxon>
        <taxon>Analgoidea</taxon>
        <taxon>Pyroglyphidae</taxon>
        <taxon>Dermatophagoidinae</taxon>
        <taxon>Dermatophagoides</taxon>
    </lineage>
</organism>
<dbReference type="FunFam" id="1.10.357.50:FF:000001">
    <property type="entry name" value="Protein unc-13 homolog B"/>
    <property type="match status" value="1"/>
</dbReference>
<dbReference type="SMART" id="SM01145">
    <property type="entry name" value="DUF1041"/>
    <property type="match status" value="1"/>
</dbReference>
<dbReference type="FunFam" id="2.60.40.150:FF:000002">
    <property type="entry name" value="Protein unc-13 homolog B"/>
    <property type="match status" value="1"/>
</dbReference>
<dbReference type="Pfam" id="PF00168">
    <property type="entry name" value="C2"/>
    <property type="match status" value="2"/>
</dbReference>
<dbReference type="InterPro" id="IPR002219">
    <property type="entry name" value="PKC_DAG/PE"/>
</dbReference>
<dbReference type="InterPro" id="IPR010439">
    <property type="entry name" value="MUN_dom"/>
</dbReference>
<dbReference type="SMART" id="SM00239">
    <property type="entry name" value="C2"/>
    <property type="match status" value="2"/>
</dbReference>
<feature type="compositionally biased region" description="Basic and acidic residues" evidence="6">
    <location>
        <begin position="652"/>
        <end position="665"/>
    </location>
</feature>
<dbReference type="Gene3D" id="1.10.357.50">
    <property type="match status" value="1"/>
</dbReference>
<dbReference type="PANTHER" id="PTHR10480:SF12">
    <property type="entry name" value="UNC-13, ISOFORM E"/>
    <property type="match status" value="1"/>
</dbReference>
<dbReference type="GO" id="GO:0098831">
    <property type="term" value="C:presynaptic active zone cytoplasmic component"/>
    <property type="evidence" value="ECO:0007669"/>
    <property type="project" value="TreeGrafter"/>
</dbReference>
<dbReference type="InterPro" id="IPR035892">
    <property type="entry name" value="C2_domain_sf"/>
</dbReference>
<feature type="domain" description="C2" evidence="7">
    <location>
        <begin position="907"/>
        <end position="1035"/>
    </location>
</feature>
<sequence length="1935" mass="223140">MDSNVEYDIQVAWNTLNLISNEYNYMWDKLDKLELVLYQQQNVISQLLSAVLESEENVDEKSEKYEEYGEDSYEEIEDEEEEEEDVEDDEEFEEAHVDESNDNINDDNVREENEEDFDDLDGIKESIEILDEELHINNEKNEIKYDRSEEHVYDKVVVPEEEPDEEQNLIFTSDDYVQFRDDSSPIITQNDFENLNQINTYFDYQNQISAKTTNQESNKTVESVESRRPSLVTNIFPEKIQRIDSESRRTSLATNIFPNTTEESDPVRLRKSSLITNIFPDPIVQSKSSDLNVQEENFNNFRLQPNDNDNRKLKANDENDYLSVKKDYEHRPSLVKEATIYLDSFDNKEFIEEEKMTEDILEQKVKKLDPIQTEEKKSITTHIVPQSQNIAVKMQNDIPTARTMKPDVVIESNILTSITNSVFQGYQNVFNRSIFKKESPSPQQSPIHKIQPNDNIKSSIKNIFGGFKSLQESMSVGNKDDKVMVKNHQFSLPEFETPNTIVDRKTNELGPKLEPKTEEAIGERKMSGKILKLTSRAQTMQEANTMMDTLIVEPTVKNNDHSRNKLEKRYSDESNTIAMIIDDTENFEKNYSNQIEQAQDEQIKSIDDSPSIIEQKEISNEEKYQQPFQTLDVNVDDQSKSSSRRVSFEPSITDHESSPTRETRKSFSVSLDESESEQMIHENQDILSDINQSRKNKRSRTKWIAAVSGARQGSVDSCKNLWMKESNPFFSAIDATPDINPRKKSIPLVSELVLKTMEATKRNSGLSSMIPRTIVNDEELKMHVYKKTLQALIYPISSTTPHNFHLWTATSPTYCYECEGLLWGIARQGLRCSECGVKCHEKCKDLLNADCLQRAAEKSKKHGADDKTDHIISAMRERMTTRERQCPDVFELIRCVFNIDNKHHVGHMMAAKQSVLDGTSKWSAKIAITVICAQGLIAKDKSGTSDPYVTVQVGKTKKRTRTITQDLNPVWNEKFFFECHNSSERMKVRVWDEDNDLKSKLRQKLTRESDDFLGQTLIDVRTLSGEMDVWYNLEKRTDKSAVSGAVRLHINVEIKGEEKVASYHIQYTCLHENTFMHLSEKNNGIIVLPKQKGEDCWKIFYEPPAQDIVYEFAMRYGIEPIYQAMTHFHCLSTKYMFPGVPDVMSTLLANINAFYAHTSGSTAVSASDQFAATNFGKEKFIKLLDQLHNSLRIDLSMYRNNFQSSSPSKLQDLKSTIDLLTSITFFRMKVLELASPPRASTVVKDCAKACIRSTYQFLFDNCYELFAREFQQNDQEKKKLEDESEKGPSLYNLDFWTRLITLIVSELNLGHLSIETMWSLFSIDIKYALEEHEQRRFCNSLVYMNFHFKIKWFYNTYCKQVTSFKDVIPEYPIWFEPFVMQWLNENDDSSMEYLKNAFQKDADDEFQQSSAHSLFSNSVVDLFTHLTQSFDVINKLECPDPEVVKRYMKRFAKTIVKVLIGYNDVLKKEFPKYVEQDKKACILMNNIQQLRIQLEKLFESMGGEKLEQDTASILTQLQQTLNSALDELSGIFSKSLENNIKQSVQEMGVLLFQVKNTNAAQSKQGVKNAAEISQCADQILHPLMDLLDKKLTTYAEYCERTVLKRVLKQLWRIVIIAIEKRIVLPPSEKSHLLPTLPNTKIEDVSRLLKNSKLPSLNVIENMQSAKSLSPKHCSILEESLETIKLYFHANGNGLKKSYLEKSSELQSLKYALSLYTQTTDSLIKTFIATQSSQDLATQEDGPVGEISIQIDLFTHPGTGEHKVTVKIIACNELKWPLNTMFKPFVEISMIGPNLSDKKRRYATKSKHNNWSPAYNEIFYFLVSNENQVSGFELQFVVKDYCFAREDRLVGIAVIQLKDIIDQGSCSCWLPLAKRIHLDETGWTILRILSQRTNDEVAKEFVKLKSESRNDRLATLTLIGNNNNNIRYICKSKYNS</sequence>
<dbReference type="PANTHER" id="PTHR10480">
    <property type="entry name" value="PROTEIN UNC-13 HOMOLOG"/>
    <property type="match status" value="1"/>
</dbReference>
<dbReference type="CDD" id="cd20859">
    <property type="entry name" value="C1_Munc13-2-like"/>
    <property type="match status" value="1"/>
</dbReference>
<evidence type="ECO:0000256" key="1">
    <source>
        <dbReference type="ARBA" id="ARBA00022723"/>
    </source>
</evidence>
<dbReference type="Gene3D" id="1.20.58.1100">
    <property type="match status" value="1"/>
</dbReference>
<dbReference type="PROSITE" id="PS50081">
    <property type="entry name" value="ZF_DAG_PE_2"/>
    <property type="match status" value="1"/>
</dbReference>
<dbReference type="GO" id="GO:0005509">
    <property type="term" value="F:calcium ion binding"/>
    <property type="evidence" value="ECO:0007669"/>
    <property type="project" value="InterPro"/>
</dbReference>
<dbReference type="GO" id="GO:0016081">
    <property type="term" value="P:synaptic vesicle docking"/>
    <property type="evidence" value="ECO:0007669"/>
    <property type="project" value="TreeGrafter"/>
</dbReference>
<dbReference type="PRINTS" id="PR00360">
    <property type="entry name" value="C2DOMAIN"/>
</dbReference>
<dbReference type="InterPro" id="IPR046349">
    <property type="entry name" value="C1-like_sf"/>
</dbReference>
<dbReference type="PROSITE" id="PS51258">
    <property type="entry name" value="MHD1"/>
    <property type="match status" value="1"/>
</dbReference>
<dbReference type="InterPro" id="IPR014772">
    <property type="entry name" value="Munc13_dom-2"/>
</dbReference>
<gene>
    <name evidence="11" type="ORF">HUG17_1976</name>
</gene>
<dbReference type="InterPro" id="IPR037302">
    <property type="entry name" value="Unc-13_C2B"/>
</dbReference>
<evidence type="ECO:0000259" key="10">
    <source>
        <dbReference type="PROSITE" id="PS51259"/>
    </source>
</evidence>
<dbReference type="InterPro" id="IPR027080">
    <property type="entry name" value="Unc-13"/>
</dbReference>
<dbReference type="PROSITE" id="PS51259">
    <property type="entry name" value="MHD2"/>
    <property type="match status" value="1"/>
</dbReference>
<dbReference type="FunFam" id="3.30.60.20:FF:000001">
    <property type="entry name" value="Protein unc-13 homolog B"/>
    <property type="match status" value="1"/>
</dbReference>
<feature type="domain" description="MHD2" evidence="10">
    <location>
        <begin position="1577"/>
        <end position="1726"/>
    </location>
</feature>
<evidence type="ECO:0000259" key="7">
    <source>
        <dbReference type="PROSITE" id="PS50004"/>
    </source>
</evidence>
<dbReference type="EMBL" id="SDOV01000001">
    <property type="protein sequence ID" value="KAH7646438.1"/>
    <property type="molecule type" value="Genomic_DNA"/>
</dbReference>
<dbReference type="GO" id="GO:0042734">
    <property type="term" value="C:presynaptic membrane"/>
    <property type="evidence" value="ECO:0007669"/>
    <property type="project" value="TreeGrafter"/>
</dbReference>
<dbReference type="Pfam" id="PF06292">
    <property type="entry name" value="MUN"/>
    <property type="match status" value="1"/>
</dbReference>
<dbReference type="Pfam" id="PF00130">
    <property type="entry name" value="C1_1"/>
    <property type="match status" value="1"/>
</dbReference>
<evidence type="ECO:0000256" key="5">
    <source>
        <dbReference type="ARBA" id="ARBA00022837"/>
    </source>
</evidence>
<dbReference type="SUPFAM" id="SSF57889">
    <property type="entry name" value="Cysteine-rich domain"/>
    <property type="match status" value="1"/>
</dbReference>
<evidence type="ECO:0000256" key="2">
    <source>
        <dbReference type="ARBA" id="ARBA00022737"/>
    </source>
</evidence>
<evidence type="ECO:0000256" key="6">
    <source>
        <dbReference type="SAM" id="MobiDB-lite"/>
    </source>
</evidence>
<feature type="region of interest" description="Disordered" evidence="6">
    <location>
        <begin position="55"/>
        <end position="120"/>
    </location>
</feature>
<dbReference type="SMART" id="SM00109">
    <property type="entry name" value="C1"/>
    <property type="match status" value="1"/>
</dbReference>
<dbReference type="GO" id="GO:0061789">
    <property type="term" value="P:dense core granule priming"/>
    <property type="evidence" value="ECO:0007669"/>
    <property type="project" value="TreeGrafter"/>
</dbReference>
<feature type="domain" description="C2" evidence="7">
    <location>
        <begin position="1742"/>
        <end position="1869"/>
    </location>
</feature>
<dbReference type="PROSITE" id="PS00479">
    <property type="entry name" value="ZF_DAG_PE_1"/>
    <property type="match status" value="1"/>
</dbReference>
<dbReference type="InterPro" id="IPR014770">
    <property type="entry name" value="Munc13_1"/>
</dbReference>
<dbReference type="GO" id="GO:0008270">
    <property type="term" value="F:zinc ion binding"/>
    <property type="evidence" value="ECO:0007669"/>
    <property type="project" value="UniProtKB-KW"/>
</dbReference>
<proteinExistence type="predicted"/>
<dbReference type="GO" id="GO:0005543">
    <property type="term" value="F:phospholipid binding"/>
    <property type="evidence" value="ECO:0007669"/>
    <property type="project" value="InterPro"/>
</dbReference>
<keyword evidence="4" id="KW-0862">Zinc</keyword>
<name>A0A9D4P9P8_DERFA</name>
<dbReference type="GO" id="GO:0043195">
    <property type="term" value="C:terminal bouton"/>
    <property type="evidence" value="ECO:0007669"/>
    <property type="project" value="TreeGrafter"/>
</dbReference>
<accession>A0A9D4P9P8</accession>
<dbReference type="PROSITE" id="PS50004">
    <property type="entry name" value="C2"/>
    <property type="match status" value="2"/>
</dbReference>
<dbReference type="Gene3D" id="3.30.60.20">
    <property type="match status" value="1"/>
</dbReference>
<keyword evidence="2" id="KW-0677">Repeat</keyword>
<dbReference type="GO" id="GO:0035249">
    <property type="term" value="P:synaptic transmission, glutamatergic"/>
    <property type="evidence" value="ECO:0007669"/>
    <property type="project" value="TreeGrafter"/>
</dbReference>
<dbReference type="GO" id="GO:0099525">
    <property type="term" value="P:presynaptic dense core vesicle exocytosis"/>
    <property type="evidence" value="ECO:0007669"/>
    <property type="project" value="TreeGrafter"/>
</dbReference>
<dbReference type="CDD" id="cd04027">
    <property type="entry name" value="C2B_Munc13"/>
    <property type="match status" value="1"/>
</dbReference>
<dbReference type="Proteomes" id="UP000828236">
    <property type="component" value="Unassembled WGS sequence"/>
</dbReference>
<keyword evidence="1" id="KW-0479">Metal-binding</keyword>
<dbReference type="SUPFAM" id="SSF49562">
    <property type="entry name" value="C2 domain (Calcium/lipid-binding domain, CaLB)"/>
    <property type="match status" value="2"/>
</dbReference>
<dbReference type="GO" id="GO:0031594">
    <property type="term" value="C:neuromuscular junction"/>
    <property type="evidence" value="ECO:0007669"/>
    <property type="project" value="TreeGrafter"/>
</dbReference>
<evidence type="ECO:0000313" key="11">
    <source>
        <dbReference type="EMBL" id="KAH7646438.1"/>
    </source>
</evidence>
<dbReference type="GO" id="GO:0017075">
    <property type="term" value="F:syntaxin-1 binding"/>
    <property type="evidence" value="ECO:0007669"/>
    <property type="project" value="TreeGrafter"/>
</dbReference>
<comment type="caution">
    <text evidence="11">The sequence shown here is derived from an EMBL/GenBank/DDBJ whole genome shotgun (WGS) entry which is preliminary data.</text>
</comment>
<dbReference type="FunFam" id="2.60.40.150:FF:000014">
    <property type="entry name" value="protein unc-13 homolog B"/>
    <property type="match status" value="1"/>
</dbReference>
<evidence type="ECO:0000259" key="8">
    <source>
        <dbReference type="PROSITE" id="PS50081"/>
    </source>
</evidence>
<evidence type="ECO:0000259" key="9">
    <source>
        <dbReference type="PROSITE" id="PS51258"/>
    </source>
</evidence>